<evidence type="ECO:0000313" key="2">
    <source>
        <dbReference type="Proteomes" id="UP000006512"/>
    </source>
</evidence>
<dbReference type="PIRSF" id="PIRSF018634">
    <property type="entry name" value="UCP018634"/>
    <property type="match status" value="1"/>
</dbReference>
<dbReference type="AlphaFoldDB" id="F4QN82"/>
<dbReference type="InterPro" id="IPR009387">
    <property type="entry name" value="HigB-2"/>
</dbReference>
<dbReference type="HOGENOM" id="CLU_132631_2_0_5"/>
<dbReference type="Pfam" id="PF06296">
    <property type="entry name" value="RelE"/>
    <property type="match status" value="1"/>
</dbReference>
<evidence type="ECO:0008006" key="3">
    <source>
        <dbReference type="Google" id="ProtNLM"/>
    </source>
</evidence>
<evidence type="ECO:0000313" key="1">
    <source>
        <dbReference type="EMBL" id="EGF91673.1"/>
    </source>
</evidence>
<reference evidence="2" key="1">
    <citation type="submission" date="2011-03" db="EMBL/GenBank/DDBJ databases">
        <title>Draft genome sequence of Brevundimonas diminuta.</title>
        <authorList>
            <person name="Brown P.J.B."/>
            <person name="Buechlein A."/>
            <person name="Hemmerich C."/>
            <person name="Brun Y.V."/>
        </authorList>
    </citation>
    <scope>NUCLEOTIDE SEQUENCE [LARGE SCALE GENOMIC DNA]</scope>
    <source>
        <strain evidence="2">C19</strain>
    </source>
</reference>
<dbReference type="Proteomes" id="UP000006512">
    <property type="component" value="Unassembled WGS sequence"/>
</dbReference>
<sequence>MAEQIISYRVFKSGWFSKAARKARIGDDELCEATAEVVKGQADDLGGGVFKKRLNKNMYRSIILAKTDEFWFYEYLFAKKDRANIGDDELRAFRELAKGYAALQPSQLASLLDDGDLIEICSQNGEGVSR</sequence>
<dbReference type="RefSeq" id="WP_006273877.1">
    <property type="nucleotide sequence ID" value="NZ_GL883078.1"/>
</dbReference>
<dbReference type="OrthoDB" id="8607264at2"/>
<dbReference type="EMBL" id="GL883078">
    <property type="protein sequence ID" value="EGF91673.1"/>
    <property type="molecule type" value="Genomic_DNA"/>
</dbReference>
<organism evidence="1 2">
    <name type="scientific">Asticcacaulis biprosthecium C19</name>
    <dbReference type="NCBI Taxonomy" id="715226"/>
    <lineage>
        <taxon>Bacteria</taxon>
        <taxon>Pseudomonadati</taxon>
        <taxon>Pseudomonadota</taxon>
        <taxon>Alphaproteobacteria</taxon>
        <taxon>Caulobacterales</taxon>
        <taxon>Caulobacteraceae</taxon>
        <taxon>Asticcacaulis</taxon>
    </lineage>
</organism>
<name>F4QN82_9CAUL</name>
<keyword evidence="2" id="KW-1185">Reference proteome</keyword>
<protein>
    <recommendedName>
        <fullName evidence="3">Type II toxin-antitoxin system RelE/ParE family toxin</fullName>
    </recommendedName>
</protein>
<dbReference type="eggNOG" id="COG4737">
    <property type="taxonomic scope" value="Bacteria"/>
</dbReference>
<proteinExistence type="predicted"/>
<accession>F4QN82</accession>
<dbReference type="STRING" id="715226.ABI_30910"/>
<gene>
    <name evidence="1" type="ORF">ABI_30910</name>
</gene>